<keyword evidence="2" id="KW-1185">Reference proteome</keyword>
<dbReference type="OrthoDB" id="2593273at2"/>
<keyword evidence="1" id="KW-0540">Nuclease</keyword>
<dbReference type="InterPro" id="IPR007581">
    <property type="entry name" value="Endonuclease-V"/>
</dbReference>
<dbReference type="AlphaFoldDB" id="A0A6I4IJT1"/>
<sequence>MIVTIDVHYKTDYAKTVLLFFENWQSETPANIITHITKDVLPYEPGSFYKRELPCILNALKETTLEAIQLIIVDGHIYVDNDGKYGLGGHLYEALDKKFPIIGVAKTSFQSNKETVVEILRGESKNPLFVSAIGMDKEEAAHHIQNMHGAYRLPHLVKLMDQISKEA</sequence>
<dbReference type="RefSeq" id="WP_140996599.1">
    <property type="nucleotide sequence ID" value="NZ_VDCZ01000002.1"/>
</dbReference>
<proteinExistence type="predicted"/>
<accession>A0A6I4IJT1</accession>
<dbReference type="GO" id="GO:0004519">
    <property type="term" value="F:endonuclease activity"/>
    <property type="evidence" value="ECO:0007669"/>
    <property type="project" value="UniProtKB-KW"/>
</dbReference>
<evidence type="ECO:0000313" key="2">
    <source>
        <dbReference type="Proteomes" id="UP000431264"/>
    </source>
</evidence>
<dbReference type="EMBL" id="WQLW01000002">
    <property type="protein sequence ID" value="MVO08201.1"/>
    <property type="molecule type" value="Genomic_DNA"/>
</dbReference>
<organism evidence="1 2">
    <name type="scientific">Flavobacterium profundi</name>
    <dbReference type="NCBI Taxonomy" id="1774945"/>
    <lineage>
        <taxon>Bacteria</taxon>
        <taxon>Pseudomonadati</taxon>
        <taxon>Bacteroidota</taxon>
        <taxon>Flavobacteriia</taxon>
        <taxon>Flavobacteriales</taxon>
        <taxon>Flavobacteriaceae</taxon>
        <taxon>Flavobacterium</taxon>
    </lineage>
</organism>
<gene>
    <name evidence="1" type="ORF">GOQ30_03360</name>
</gene>
<protein>
    <submittedName>
        <fullName evidence="1">Endonuclease V</fullName>
    </submittedName>
</protein>
<dbReference type="Gene3D" id="3.30.2170.10">
    <property type="entry name" value="archaeoglobus fulgidus dsm 4304 superfamily"/>
    <property type="match status" value="1"/>
</dbReference>
<dbReference type="GO" id="GO:0006281">
    <property type="term" value="P:DNA repair"/>
    <property type="evidence" value="ECO:0007669"/>
    <property type="project" value="InterPro"/>
</dbReference>
<keyword evidence="1" id="KW-0255">Endonuclease</keyword>
<name>A0A6I4IJT1_9FLAO</name>
<comment type="caution">
    <text evidence="1">The sequence shown here is derived from an EMBL/GenBank/DDBJ whole genome shotgun (WGS) entry which is preliminary data.</text>
</comment>
<reference evidence="2" key="1">
    <citation type="submission" date="2019-05" db="EMBL/GenBank/DDBJ databases">
        <title>Flavobacterium profundi sp. nov., isolated from a deep-sea seamount.</title>
        <authorList>
            <person name="Zhang D.-C."/>
        </authorList>
    </citation>
    <scope>NUCLEOTIDE SEQUENCE [LARGE SCALE GENOMIC DNA]</scope>
    <source>
        <strain evidence="2">TP390</strain>
    </source>
</reference>
<dbReference type="Pfam" id="PF04493">
    <property type="entry name" value="Endonuclease_5"/>
    <property type="match status" value="1"/>
</dbReference>
<dbReference type="Proteomes" id="UP000431264">
    <property type="component" value="Unassembled WGS sequence"/>
</dbReference>
<evidence type="ECO:0000313" key="1">
    <source>
        <dbReference type="EMBL" id="MVO08201.1"/>
    </source>
</evidence>
<keyword evidence="1" id="KW-0378">Hydrolase</keyword>